<protein>
    <submittedName>
        <fullName evidence="2">Uncharacterized protein</fullName>
    </submittedName>
</protein>
<dbReference type="EMBL" id="VSSQ01090873">
    <property type="protein sequence ID" value="MPN36628.1"/>
    <property type="molecule type" value="Genomic_DNA"/>
</dbReference>
<dbReference type="AlphaFoldDB" id="A0A645HC73"/>
<gene>
    <name evidence="2" type="ORF">SDC9_184138</name>
</gene>
<comment type="caution">
    <text evidence="2">The sequence shown here is derived from an EMBL/GenBank/DDBJ whole genome shotgun (WGS) entry which is preliminary data.</text>
</comment>
<proteinExistence type="predicted"/>
<evidence type="ECO:0000313" key="2">
    <source>
        <dbReference type="EMBL" id="MPN36628.1"/>
    </source>
</evidence>
<name>A0A645HC73_9ZZZZ</name>
<accession>A0A645HC73</accession>
<sequence length="98" mass="11203">MRAGLHAAAVKNGLRAGRHRGDDVRPRHRRLRAFGGDKLRAEFRGGLRRAFNKINYFIGRHIKDTHLFKRPCRQHRLQLRGGLSAGTEQRADLGHFIG</sequence>
<organism evidence="2">
    <name type="scientific">bioreactor metagenome</name>
    <dbReference type="NCBI Taxonomy" id="1076179"/>
    <lineage>
        <taxon>unclassified sequences</taxon>
        <taxon>metagenomes</taxon>
        <taxon>ecological metagenomes</taxon>
    </lineage>
</organism>
<evidence type="ECO:0000256" key="1">
    <source>
        <dbReference type="SAM" id="MobiDB-lite"/>
    </source>
</evidence>
<reference evidence="2" key="1">
    <citation type="submission" date="2019-08" db="EMBL/GenBank/DDBJ databases">
        <authorList>
            <person name="Kucharzyk K."/>
            <person name="Murdoch R.W."/>
            <person name="Higgins S."/>
            <person name="Loffler F."/>
        </authorList>
    </citation>
    <scope>NUCLEOTIDE SEQUENCE</scope>
</reference>
<feature type="region of interest" description="Disordered" evidence="1">
    <location>
        <begin position="1"/>
        <end position="25"/>
    </location>
</feature>